<name>A0ABS1TN53_9BACI</name>
<dbReference type="EMBL" id="JAESWB010000134">
    <property type="protein sequence ID" value="MBL4952154.1"/>
    <property type="molecule type" value="Genomic_DNA"/>
</dbReference>
<dbReference type="RefSeq" id="WP_202653432.1">
    <property type="nucleotide sequence ID" value="NZ_JAESWB010000134.1"/>
</dbReference>
<sequence>MFVKSHLGRAYITESNGRYRVELLDRRVVCFGDSLSIQHGRLLLEEKRVVTLLLEQVTIIPAISLTLQKVVGR</sequence>
<proteinExistence type="predicted"/>
<keyword evidence="2" id="KW-1185">Reference proteome</keyword>
<reference evidence="1 2" key="1">
    <citation type="submission" date="2021-01" db="EMBL/GenBank/DDBJ databases">
        <title>Genome public.</title>
        <authorList>
            <person name="Liu C."/>
            <person name="Sun Q."/>
        </authorList>
    </citation>
    <scope>NUCLEOTIDE SEQUENCE [LARGE SCALE GENOMIC DNA]</scope>
    <source>
        <strain evidence="1 2">YIM B02564</strain>
    </source>
</reference>
<evidence type="ECO:0000313" key="1">
    <source>
        <dbReference type="EMBL" id="MBL4952154.1"/>
    </source>
</evidence>
<accession>A0ABS1TN53</accession>
<comment type="caution">
    <text evidence="1">The sequence shown here is derived from an EMBL/GenBank/DDBJ whole genome shotgun (WGS) entry which is preliminary data.</text>
</comment>
<organism evidence="1 2">
    <name type="scientific">Neobacillus paridis</name>
    <dbReference type="NCBI Taxonomy" id="2803862"/>
    <lineage>
        <taxon>Bacteria</taxon>
        <taxon>Bacillati</taxon>
        <taxon>Bacillota</taxon>
        <taxon>Bacilli</taxon>
        <taxon>Bacillales</taxon>
        <taxon>Bacillaceae</taxon>
        <taxon>Neobacillus</taxon>
    </lineage>
</organism>
<dbReference type="Proteomes" id="UP000623967">
    <property type="component" value="Unassembled WGS sequence"/>
</dbReference>
<gene>
    <name evidence="1" type="ORF">JK635_08005</name>
</gene>
<evidence type="ECO:0000313" key="2">
    <source>
        <dbReference type="Proteomes" id="UP000623967"/>
    </source>
</evidence>
<protein>
    <submittedName>
        <fullName evidence="1">Uncharacterized protein</fullName>
    </submittedName>
</protein>